<dbReference type="InterPro" id="IPR058240">
    <property type="entry name" value="rSAM_sf"/>
</dbReference>
<feature type="domain" description="B12-binding" evidence="8">
    <location>
        <begin position="16"/>
        <end position="150"/>
    </location>
</feature>
<dbReference type="GO" id="GO:0051539">
    <property type="term" value="F:4 iron, 4 sulfur cluster binding"/>
    <property type="evidence" value="ECO:0007669"/>
    <property type="project" value="UniProtKB-KW"/>
</dbReference>
<keyword evidence="2" id="KW-0489">Methyltransferase</keyword>
<protein>
    <submittedName>
        <fullName evidence="10">Uncharacterized protein</fullName>
    </submittedName>
</protein>
<proteinExistence type="predicted"/>
<dbReference type="InterPro" id="IPR034466">
    <property type="entry name" value="Methyltransferase_Class_B"/>
</dbReference>
<dbReference type="Pfam" id="PF02310">
    <property type="entry name" value="B12-binding"/>
    <property type="match status" value="1"/>
</dbReference>
<dbReference type="InterPro" id="IPR006158">
    <property type="entry name" value="Cobalamin-bd"/>
</dbReference>
<dbReference type="Gene3D" id="3.40.50.280">
    <property type="entry name" value="Cobalamin-binding domain"/>
    <property type="match status" value="1"/>
</dbReference>
<dbReference type="InterPro" id="IPR007197">
    <property type="entry name" value="rSAM"/>
</dbReference>
<dbReference type="PROSITE" id="PS51918">
    <property type="entry name" value="RADICAL_SAM"/>
    <property type="match status" value="1"/>
</dbReference>
<comment type="cofactor">
    <cofactor evidence="1">
        <name>[4Fe-4S] cluster</name>
        <dbReference type="ChEBI" id="CHEBI:49883"/>
    </cofactor>
</comment>
<dbReference type="SFLD" id="SFLDG01082">
    <property type="entry name" value="B12-binding_domain_containing"/>
    <property type="match status" value="1"/>
</dbReference>
<dbReference type="GO" id="GO:0005829">
    <property type="term" value="C:cytosol"/>
    <property type="evidence" value="ECO:0007669"/>
    <property type="project" value="TreeGrafter"/>
</dbReference>
<dbReference type="PANTHER" id="PTHR43409:SF7">
    <property type="entry name" value="BLL1977 PROTEIN"/>
    <property type="match status" value="1"/>
</dbReference>
<evidence type="ECO:0000259" key="9">
    <source>
        <dbReference type="PROSITE" id="PS51918"/>
    </source>
</evidence>
<evidence type="ECO:0000256" key="6">
    <source>
        <dbReference type="ARBA" id="ARBA00023004"/>
    </source>
</evidence>
<keyword evidence="5" id="KW-0479">Metal-binding</keyword>
<organism evidence="10">
    <name type="scientific">marine metagenome</name>
    <dbReference type="NCBI Taxonomy" id="408172"/>
    <lineage>
        <taxon>unclassified sequences</taxon>
        <taxon>metagenomes</taxon>
        <taxon>ecological metagenomes</taxon>
    </lineage>
</organism>
<dbReference type="AlphaFoldDB" id="A0A382DX38"/>
<evidence type="ECO:0000256" key="7">
    <source>
        <dbReference type="ARBA" id="ARBA00023014"/>
    </source>
</evidence>
<evidence type="ECO:0000256" key="2">
    <source>
        <dbReference type="ARBA" id="ARBA00022603"/>
    </source>
</evidence>
<evidence type="ECO:0000256" key="5">
    <source>
        <dbReference type="ARBA" id="ARBA00022723"/>
    </source>
</evidence>
<evidence type="ECO:0000256" key="4">
    <source>
        <dbReference type="ARBA" id="ARBA00022691"/>
    </source>
</evidence>
<dbReference type="InterPro" id="IPR036724">
    <property type="entry name" value="Cobalamin-bd_sf"/>
</dbReference>
<name>A0A382DX38_9ZZZZ</name>
<dbReference type="Gene3D" id="3.80.30.20">
    <property type="entry name" value="tm_1862 like domain"/>
    <property type="match status" value="1"/>
</dbReference>
<dbReference type="GO" id="GO:0031419">
    <property type="term" value="F:cobalamin binding"/>
    <property type="evidence" value="ECO:0007669"/>
    <property type="project" value="InterPro"/>
</dbReference>
<dbReference type="SUPFAM" id="SSF52242">
    <property type="entry name" value="Cobalamin (vitamin B12)-binding domain"/>
    <property type="match status" value="1"/>
</dbReference>
<feature type="domain" description="Radical SAM core" evidence="9">
    <location>
        <begin position="188"/>
        <end position="405"/>
    </location>
</feature>
<dbReference type="GO" id="GO:0046872">
    <property type="term" value="F:metal ion binding"/>
    <property type="evidence" value="ECO:0007669"/>
    <property type="project" value="UniProtKB-KW"/>
</dbReference>
<keyword evidence="6" id="KW-0408">Iron</keyword>
<gene>
    <name evidence="10" type="ORF">METZ01_LOCUS195930</name>
</gene>
<dbReference type="EMBL" id="UINC01041591">
    <property type="protein sequence ID" value="SVB43076.1"/>
    <property type="molecule type" value="Genomic_DNA"/>
</dbReference>
<dbReference type="SMART" id="SM00729">
    <property type="entry name" value="Elp3"/>
    <property type="match status" value="1"/>
</dbReference>
<dbReference type="InterPro" id="IPR051198">
    <property type="entry name" value="BchE-like"/>
</dbReference>
<dbReference type="InterPro" id="IPR023404">
    <property type="entry name" value="rSAM_horseshoe"/>
</dbReference>
<dbReference type="CDD" id="cd02068">
    <property type="entry name" value="radical_SAM_B12_BD"/>
    <property type="match status" value="1"/>
</dbReference>
<reference evidence="10" key="1">
    <citation type="submission" date="2018-05" db="EMBL/GenBank/DDBJ databases">
        <authorList>
            <person name="Lanie J.A."/>
            <person name="Ng W.-L."/>
            <person name="Kazmierczak K.M."/>
            <person name="Andrzejewski T.M."/>
            <person name="Davidsen T.M."/>
            <person name="Wayne K.J."/>
            <person name="Tettelin H."/>
            <person name="Glass J.I."/>
            <person name="Rusch D."/>
            <person name="Podicherti R."/>
            <person name="Tsui H.-C.T."/>
            <person name="Winkler M.E."/>
        </authorList>
    </citation>
    <scope>NUCLEOTIDE SEQUENCE</scope>
</reference>
<evidence type="ECO:0000313" key="10">
    <source>
        <dbReference type="EMBL" id="SVB43076.1"/>
    </source>
</evidence>
<dbReference type="InterPro" id="IPR006638">
    <property type="entry name" value="Elp3/MiaA/NifB-like_rSAM"/>
</dbReference>
<dbReference type="GO" id="GO:0003824">
    <property type="term" value="F:catalytic activity"/>
    <property type="evidence" value="ECO:0007669"/>
    <property type="project" value="InterPro"/>
</dbReference>
<keyword evidence="3" id="KW-0808">Transferase</keyword>
<dbReference type="Pfam" id="PF04055">
    <property type="entry name" value="Radical_SAM"/>
    <property type="match status" value="1"/>
</dbReference>
<sequence length="482" mass="54924">MADMLLIHAPLIINHRGEEWADTFGDEASNYHMGLLYLAAYSEKLGVTSKILDVSVQKITMEKILDEVEMEKPTLVGISATSAGIKSAVHICREIKKKFKDTPVCLGGAHINCDPDFFDRVPEFDFCIVGEAEKTLYETCIRLKNGEQVKGTLHGEIVENLDELPFPARHLVNEWDYAREEKRHEFGPESLPWATMLGSRGCPFKCTFCSIPAIQHKVRYRSAKSIVDEMEAIYDKCGGKFSFVDDVLTLNRKMTMELCDEILRRGIKARWCGMTRAEILKEDLVIKLAASGCNDLFFGIESGNDRVRNEVIDKRITNAEIADAVKLCKKHGIHTNFLLMVGFPTETLEEIEDTVNIGHKTGADLIGIRQTIPFPGTKVYDFAIQEGMIDKDLIDRFGRGEGWSEKDNFFEKWPKFLPEGVTTEDIVKAKKRAYRKHYLRPTWALSRVRHWFRAPHWFRHDIDLLKIAPMTFLKGKTKGAMS</sequence>
<evidence type="ECO:0000259" key="8">
    <source>
        <dbReference type="PROSITE" id="PS51332"/>
    </source>
</evidence>
<accession>A0A382DX38</accession>
<keyword evidence="4" id="KW-0949">S-adenosyl-L-methionine</keyword>
<dbReference type="PANTHER" id="PTHR43409">
    <property type="entry name" value="ANAEROBIC MAGNESIUM-PROTOPORPHYRIN IX MONOMETHYL ESTER CYCLASE-RELATED"/>
    <property type="match status" value="1"/>
</dbReference>
<dbReference type="PROSITE" id="PS51332">
    <property type="entry name" value="B12_BINDING"/>
    <property type="match status" value="1"/>
</dbReference>
<dbReference type="SFLD" id="SFLDS00029">
    <property type="entry name" value="Radical_SAM"/>
    <property type="match status" value="1"/>
</dbReference>
<evidence type="ECO:0000256" key="3">
    <source>
        <dbReference type="ARBA" id="ARBA00022679"/>
    </source>
</evidence>
<evidence type="ECO:0000256" key="1">
    <source>
        <dbReference type="ARBA" id="ARBA00001966"/>
    </source>
</evidence>
<dbReference type="SFLD" id="SFLDG01123">
    <property type="entry name" value="methyltransferase_(Class_B)"/>
    <property type="match status" value="1"/>
</dbReference>
<dbReference type="CDD" id="cd01335">
    <property type="entry name" value="Radical_SAM"/>
    <property type="match status" value="1"/>
</dbReference>
<dbReference type="SUPFAM" id="SSF102114">
    <property type="entry name" value="Radical SAM enzymes"/>
    <property type="match status" value="1"/>
</dbReference>
<keyword evidence="7" id="KW-0411">Iron-sulfur</keyword>